<evidence type="ECO:0000256" key="4">
    <source>
        <dbReference type="ARBA" id="ARBA00022598"/>
    </source>
</evidence>
<dbReference type="EMBL" id="UOEA01000060">
    <property type="protein sequence ID" value="VAV84099.1"/>
    <property type="molecule type" value="Genomic_DNA"/>
</dbReference>
<dbReference type="InterPro" id="IPR001636">
    <property type="entry name" value="SAICAR_synth"/>
</dbReference>
<dbReference type="Gene3D" id="3.30.470.20">
    <property type="entry name" value="ATP-grasp fold, B domain"/>
    <property type="match status" value="1"/>
</dbReference>
<dbReference type="GO" id="GO:0006189">
    <property type="term" value="P:'de novo' IMP biosynthetic process"/>
    <property type="evidence" value="ECO:0007669"/>
    <property type="project" value="UniProtKB-UniPathway"/>
</dbReference>
<keyword evidence="4 10" id="KW-0436">Ligase</keyword>
<dbReference type="HAMAP" id="MF_00137">
    <property type="entry name" value="SAICAR_synth"/>
    <property type="match status" value="1"/>
</dbReference>
<evidence type="ECO:0000256" key="5">
    <source>
        <dbReference type="ARBA" id="ARBA00022741"/>
    </source>
</evidence>
<gene>
    <name evidence="10" type="ORF">MNBD_DELTA01-737</name>
</gene>
<sequence>MATSKLEKKEQLYEGKAKVLFATDDSDYLIQYFKDDATAFDGEKKGTINNKGVVNNAVSARIFKYLEGEGIKTHFVEQINERESLTRHVEVIPVEVIVRNITAGSISKRLGIKEGIVLKQPILEYCYKDDDLGDPFICESIIYAFEYATPEEMKYIGETALKINELLSKFFDERGITLVDYKLEFGRFKGEVLLVDEITPDGCRLWEKGTNEKLDKDRFRRDLGGIEEAYEKVLNKVME</sequence>
<dbReference type="GO" id="GO:0004639">
    <property type="term" value="F:phosphoribosylaminoimidazolesuccinocarboxamide synthase activity"/>
    <property type="evidence" value="ECO:0007669"/>
    <property type="project" value="UniProtKB-EC"/>
</dbReference>
<dbReference type="CDD" id="cd01415">
    <property type="entry name" value="SAICAR_synt_PurC"/>
    <property type="match status" value="1"/>
</dbReference>
<dbReference type="SUPFAM" id="SSF56104">
    <property type="entry name" value="SAICAR synthase-like"/>
    <property type="match status" value="1"/>
</dbReference>
<comment type="catalytic activity">
    <reaction evidence="8">
        <text>5-amino-1-(5-phospho-D-ribosyl)imidazole-4-carboxylate + L-aspartate + ATP = (2S)-2-[5-amino-1-(5-phospho-beta-D-ribosyl)imidazole-4-carboxamido]succinate + ADP + phosphate + 2 H(+)</text>
        <dbReference type="Rhea" id="RHEA:22628"/>
        <dbReference type="ChEBI" id="CHEBI:15378"/>
        <dbReference type="ChEBI" id="CHEBI:29991"/>
        <dbReference type="ChEBI" id="CHEBI:30616"/>
        <dbReference type="ChEBI" id="CHEBI:43474"/>
        <dbReference type="ChEBI" id="CHEBI:58443"/>
        <dbReference type="ChEBI" id="CHEBI:77657"/>
        <dbReference type="ChEBI" id="CHEBI:456216"/>
        <dbReference type="EC" id="6.3.2.6"/>
    </reaction>
</comment>
<dbReference type="PANTHER" id="PTHR43599">
    <property type="entry name" value="MULTIFUNCTIONAL PROTEIN ADE2"/>
    <property type="match status" value="1"/>
</dbReference>
<accession>A0A3B0QVH3</accession>
<dbReference type="InterPro" id="IPR028923">
    <property type="entry name" value="SAICAR_synt/ADE2_N"/>
</dbReference>
<evidence type="ECO:0000256" key="7">
    <source>
        <dbReference type="ARBA" id="ARBA00022840"/>
    </source>
</evidence>
<dbReference type="AlphaFoldDB" id="A0A3B0QVH3"/>
<dbReference type="InterPro" id="IPR018236">
    <property type="entry name" value="SAICAR_synthetase_CS"/>
</dbReference>
<evidence type="ECO:0000256" key="1">
    <source>
        <dbReference type="ARBA" id="ARBA00004672"/>
    </source>
</evidence>
<evidence type="ECO:0000256" key="6">
    <source>
        <dbReference type="ARBA" id="ARBA00022755"/>
    </source>
</evidence>
<keyword evidence="6" id="KW-0658">Purine biosynthesis</keyword>
<dbReference type="EC" id="6.3.2.6" evidence="3"/>
<dbReference type="PROSITE" id="PS01058">
    <property type="entry name" value="SAICAR_SYNTHETASE_2"/>
    <property type="match status" value="1"/>
</dbReference>
<proteinExistence type="inferred from homology"/>
<dbReference type="NCBIfam" id="TIGR00081">
    <property type="entry name" value="purC"/>
    <property type="match status" value="1"/>
</dbReference>
<dbReference type="FunFam" id="3.30.470.20:FF:000006">
    <property type="entry name" value="Phosphoribosylaminoimidazole-succinocarboxamide synthase"/>
    <property type="match status" value="1"/>
</dbReference>
<dbReference type="PROSITE" id="PS01057">
    <property type="entry name" value="SAICAR_SYNTHETASE_1"/>
    <property type="match status" value="1"/>
</dbReference>
<organism evidence="10">
    <name type="scientific">hydrothermal vent metagenome</name>
    <dbReference type="NCBI Taxonomy" id="652676"/>
    <lineage>
        <taxon>unclassified sequences</taxon>
        <taxon>metagenomes</taxon>
        <taxon>ecological metagenomes</taxon>
    </lineage>
</organism>
<evidence type="ECO:0000256" key="8">
    <source>
        <dbReference type="ARBA" id="ARBA00048475"/>
    </source>
</evidence>
<dbReference type="GO" id="GO:0005524">
    <property type="term" value="F:ATP binding"/>
    <property type="evidence" value="ECO:0007669"/>
    <property type="project" value="UniProtKB-KW"/>
</dbReference>
<dbReference type="UniPathway" id="UPA00074">
    <property type="reaction ID" value="UER00131"/>
</dbReference>
<dbReference type="InterPro" id="IPR033934">
    <property type="entry name" value="SAICAR_synt_PurC"/>
</dbReference>
<evidence type="ECO:0000313" key="10">
    <source>
        <dbReference type="EMBL" id="VAV84099.1"/>
    </source>
</evidence>
<evidence type="ECO:0000256" key="2">
    <source>
        <dbReference type="ARBA" id="ARBA00010190"/>
    </source>
</evidence>
<evidence type="ECO:0000256" key="3">
    <source>
        <dbReference type="ARBA" id="ARBA00012217"/>
    </source>
</evidence>
<dbReference type="InterPro" id="IPR050089">
    <property type="entry name" value="SAICAR_synthetase"/>
</dbReference>
<dbReference type="Gene3D" id="3.30.200.20">
    <property type="entry name" value="Phosphorylase Kinase, domain 1"/>
    <property type="match status" value="1"/>
</dbReference>
<protein>
    <recommendedName>
        <fullName evidence="3">phosphoribosylaminoimidazolesuccinocarboxamide synthase</fullName>
        <ecNumber evidence="3">6.3.2.6</ecNumber>
    </recommendedName>
</protein>
<evidence type="ECO:0000259" key="9">
    <source>
        <dbReference type="Pfam" id="PF01259"/>
    </source>
</evidence>
<name>A0A3B0QVH3_9ZZZZ</name>
<keyword evidence="5" id="KW-0547">Nucleotide-binding</keyword>
<dbReference type="GO" id="GO:0009236">
    <property type="term" value="P:cobalamin biosynthetic process"/>
    <property type="evidence" value="ECO:0007669"/>
    <property type="project" value="InterPro"/>
</dbReference>
<dbReference type="PANTHER" id="PTHR43599:SF3">
    <property type="entry name" value="SI:DKEY-6E2.2"/>
    <property type="match status" value="1"/>
</dbReference>
<comment type="pathway">
    <text evidence="1">Purine metabolism; IMP biosynthesis via de novo pathway; 5-amino-1-(5-phospho-D-ribosyl)imidazole-4-carboxamide from 5-amino-1-(5-phospho-D-ribosyl)imidazole-4-carboxylate: step 1/2.</text>
</comment>
<comment type="similarity">
    <text evidence="2">Belongs to the SAICAR synthetase family.</text>
</comment>
<keyword evidence="7" id="KW-0067">ATP-binding</keyword>
<dbReference type="Pfam" id="PF01259">
    <property type="entry name" value="SAICAR_synt"/>
    <property type="match status" value="1"/>
</dbReference>
<reference evidence="10" key="1">
    <citation type="submission" date="2018-06" db="EMBL/GenBank/DDBJ databases">
        <authorList>
            <person name="Zhirakovskaya E."/>
        </authorList>
    </citation>
    <scope>NUCLEOTIDE SEQUENCE</scope>
</reference>
<feature type="domain" description="SAICAR synthetase/ADE2 N-terminal" evidence="9">
    <location>
        <begin position="11"/>
        <end position="236"/>
    </location>
</feature>